<accession>A0A6J7R5X5</accession>
<dbReference type="CDD" id="cd07914">
    <property type="entry name" value="IGPD"/>
    <property type="match status" value="1"/>
</dbReference>
<dbReference type="InterPro" id="IPR000807">
    <property type="entry name" value="ImidazoleglycerolP_deHydtase"/>
</dbReference>
<evidence type="ECO:0000256" key="3">
    <source>
        <dbReference type="ARBA" id="ARBA00022605"/>
    </source>
</evidence>
<dbReference type="EMBL" id="CAFBPM010000010">
    <property type="protein sequence ID" value="CAB5024139.1"/>
    <property type="molecule type" value="Genomic_DNA"/>
</dbReference>
<dbReference type="PROSITE" id="PS00954">
    <property type="entry name" value="IGP_DEHYDRATASE_1"/>
    <property type="match status" value="1"/>
</dbReference>
<keyword evidence="5" id="KW-0456">Lyase</keyword>
<dbReference type="GO" id="GO:0004424">
    <property type="term" value="F:imidazoleglycerol-phosphate dehydratase activity"/>
    <property type="evidence" value="ECO:0007669"/>
    <property type="project" value="InterPro"/>
</dbReference>
<keyword evidence="4" id="KW-0368">Histidine biosynthesis</keyword>
<reference evidence="8" key="1">
    <citation type="submission" date="2020-05" db="EMBL/GenBank/DDBJ databases">
        <authorList>
            <person name="Chiriac C."/>
            <person name="Salcher M."/>
            <person name="Ghai R."/>
            <person name="Kavagutti S V."/>
        </authorList>
    </citation>
    <scope>NUCLEOTIDE SEQUENCE</scope>
</reference>
<dbReference type="PANTHER" id="PTHR23133">
    <property type="entry name" value="IMIDAZOLEGLYCEROL-PHOSPHATE DEHYDRATASE HIS7"/>
    <property type="match status" value="1"/>
</dbReference>
<organism evidence="8">
    <name type="scientific">freshwater metagenome</name>
    <dbReference type="NCBI Taxonomy" id="449393"/>
    <lineage>
        <taxon>unclassified sequences</taxon>
        <taxon>metagenomes</taxon>
        <taxon>ecological metagenomes</taxon>
    </lineage>
</organism>
<name>A0A6J7R5X5_9ZZZZ</name>
<dbReference type="GO" id="GO:0000105">
    <property type="term" value="P:L-histidine biosynthetic process"/>
    <property type="evidence" value="ECO:0007669"/>
    <property type="project" value="UniProtKB-UniPathway"/>
</dbReference>
<dbReference type="AlphaFoldDB" id="A0A6J7R5X5"/>
<evidence type="ECO:0000313" key="8">
    <source>
        <dbReference type="EMBL" id="CAB5024139.1"/>
    </source>
</evidence>
<dbReference type="InterPro" id="IPR020565">
    <property type="entry name" value="ImidazoleglycerP_deHydtase_CS"/>
</dbReference>
<dbReference type="SUPFAM" id="SSF54211">
    <property type="entry name" value="Ribosomal protein S5 domain 2-like"/>
    <property type="match status" value="2"/>
</dbReference>
<dbReference type="InterPro" id="IPR038494">
    <property type="entry name" value="IGPD_sf"/>
</dbReference>
<proteinExistence type="inferred from homology"/>
<dbReference type="NCBIfam" id="NF002114">
    <property type="entry name" value="PRK00951.2-4"/>
    <property type="match status" value="1"/>
</dbReference>
<gene>
    <name evidence="6" type="ORF">UFOPK3164_01805</name>
    <name evidence="7" type="ORF">UFOPK3427_00015</name>
    <name evidence="8" type="ORF">UFOPK4112_01096</name>
</gene>
<dbReference type="UniPathway" id="UPA00031">
    <property type="reaction ID" value="UER00011"/>
</dbReference>
<evidence type="ECO:0000313" key="7">
    <source>
        <dbReference type="EMBL" id="CAB4858104.1"/>
    </source>
</evidence>
<comment type="pathway">
    <text evidence="1">Amino-acid biosynthesis; L-histidine biosynthesis; L-histidine from 5-phospho-alpha-D-ribose 1-diphosphate: step 6/9.</text>
</comment>
<dbReference type="EMBL" id="CAFBLT010000001">
    <property type="protein sequence ID" value="CAB4858104.1"/>
    <property type="molecule type" value="Genomic_DNA"/>
</dbReference>
<dbReference type="HAMAP" id="MF_00076">
    <property type="entry name" value="HisB"/>
    <property type="match status" value="1"/>
</dbReference>
<evidence type="ECO:0000313" key="6">
    <source>
        <dbReference type="EMBL" id="CAB4835011.1"/>
    </source>
</evidence>
<dbReference type="EMBL" id="CAFABE010000161">
    <property type="protein sequence ID" value="CAB4835011.1"/>
    <property type="molecule type" value="Genomic_DNA"/>
</dbReference>
<evidence type="ECO:0000256" key="2">
    <source>
        <dbReference type="ARBA" id="ARBA00016664"/>
    </source>
</evidence>
<dbReference type="Pfam" id="PF00475">
    <property type="entry name" value="IGPD"/>
    <property type="match status" value="1"/>
</dbReference>
<dbReference type="PANTHER" id="PTHR23133:SF2">
    <property type="entry name" value="IMIDAZOLEGLYCEROL-PHOSPHATE DEHYDRATASE"/>
    <property type="match status" value="1"/>
</dbReference>
<evidence type="ECO:0000256" key="5">
    <source>
        <dbReference type="ARBA" id="ARBA00023239"/>
    </source>
</evidence>
<dbReference type="FunFam" id="3.30.230.40:FF:000001">
    <property type="entry name" value="Imidazoleglycerol-phosphate dehydratase HisB"/>
    <property type="match status" value="1"/>
</dbReference>
<dbReference type="Gene3D" id="3.30.230.40">
    <property type="entry name" value="Imidazole glycerol phosphate dehydratase, domain 1"/>
    <property type="match status" value="2"/>
</dbReference>
<evidence type="ECO:0000256" key="4">
    <source>
        <dbReference type="ARBA" id="ARBA00023102"/>
    </source>
</evidence>
<dbReference type="NCBIfam" id="NF002111">
    <property type="entry name" value="PRK00951.2-1"/>
    <property type="match status" value="1"/>
</dbReference>
<protein>
    <recommendedName>
        <fullName evidence="2">Imidazoleglycerol-phosphate dehydratase</fullName>
    </recommendedName>
</protein>
<dbReference type="PROSITE" id="PS00955">
    <property type="entry name" value="IGP_DEHYDRATASE_2"/>
    <property type="match status" value="1"/>
</dbReference>
<dbReference type="InterPro" id="IPR020568">
    <property type="entry name" value="Ribosomal_Su5_D2-typ_SF"/>
</dbReference>
<evidence type="ECO:0000256" key="1">
    <source>
        <dbReference type="ARBA" id="ARBA00005047"/>
    </source>
</evidence>
<sequence>MSTQVGRRAALERATKETTIAIDLNLDGTGQCDISTGIPFFDHMLDQLGRHGAMDLTISATGDLRVDTHHTVEDVGILLGECVREALGDKAGIERFASRVIPLDEAAVDIALDISGRPFLIYEIVFAPDTPGLGEPAFDPQLVEEFFRAFVTAAGMTLHIRLVSGRNTHHIVEATFKGVARCLNDAMTQRGGEIPSTKGSL</sequence>
<dbReference type="FunFam" id="3.30.230.40:FF:000003">
    <property type="entry name" value="Imidazoleglycerol-phosphate dehydratase HisB"/>
    <property type="match status" value="1"/>
</dbReference>
<keyword evidence="3" id="KW-0028">Amino-acid biosynthesis</keyword>